<dbReference type="PANTHER" id="PTHR11819">
    <property type="entry name" value="SOLUTE CARRIER FAMILY 5"/>
    <property type="match status" value="1"/>
</dbReference>
<name>A0ABS5P5U0_9FLAO</name>
<feature type="transmembrane region" description="Helical" evidence="7">
    <location>
        <begin position="78"/>
        <end position="99"/>
    </location>
</feature>
<dbReference type="PROSITE" id="PS00457">
    <property type="entry name" value="NA_SOLUT_SYMP_2"/>
    <property type="match status" value="1"/>
</dbReference>
<dbReference type="EMBL" id="JAGYVZ010000001">
    <property type="protein sequence ID" value="MBS7229653.1"/>
    <property type="molecule type" value="Genomic_DNA"/>
</dbReference>
<feature type="transmembrane region" description="Helical" evidence="7">
    <location>
        <begin position="37"/>
        <end position="58"/>
    </location>
</feature>
<reference evidence="8 9" key="1">
    <citation type="journal article" date="2018" name="Int. J. Syst. Evol. Microbiol.">
        <title>Flavobacterium chryseum sp. nov. and Flavobacterium psychroterrae sp. nov., novel environmental bacteria isolated from Antarctica.</title>
        <authorList>
            <person name="Kralova S."/>
            <person name="Svec P."/>
            <person name="Busse H.J."/>
            <person name="Stankova E."/>
            <person name="Vaczi P."/>
            <person name="Sedlacek I."/>
        </authorList>
    </citation>
    <scope>NUCLEOTIDE SEQUENCE [LARGE SCALE GENOMIC DNA]</scope>
    <source>
        <strain evidence="8 9">CCM 8827</strain>
    </source>
</reference>
<dbReference type="Pfam" id="PF00474">
    <property type="entry name" value="SSF"/>
    <property type="match status" value="1"/>
</dbReference>
<keyword evidence="3 7" id="KW-0812">Transmembrane</keyword>
<feature type="transmembrane region" description="Helical" evidence="7">
    <location>
        <begin position="377"/>
        <end position="400"/>
    </location>
</feature>
<evidence type="ECO:0000256" key="1">
    <source>
        <dbReference type="ARBA" id="ARBA00004141"/>
    </source>
</evidence>
<feature type="transmembrane region" description="Helical" evidence="7">
    <location>
        <begin position="278"/>
        <end position="298"/>
    </location>
</feature>
<evidence type="ECO:0000313" key="9">
    <source>
        <dbReference type="Proteomes" id="UP000722625"/>
    </source>
</evidence>
<proteinExistence type="inferred from homology"/>
<dbReference type="Gene3D" id="1.20.1730.10">
    <property type="entry name" value="Sodium/glucose cotransporter"/>
    <property type="match status" value="1"/>
</dbReference>
<organism evidence="8 9">
    <name type="scientific">Flavobacterium psychroterrae</name>
    <dbReference type="NCBI Taxonomy" id="2133767"/>
    <lineage>
        <taxon>Bacteria</taxon>
        <taxon>Pseudomonadati</taxon>
        <taxon>Bacteroidota</taxon>
        <taxon>Flavobacteriia</taxon>
        <taxon>Flavobacteriales</taxon>
        <taxon>Flavobacteriaceae</taxon>
        <taxon>Flavobacterium</taxon>
    </lineage>
</organism>
<dbReference type="InterPro" id="IPR001734">
    <property type="entry name" value="Na/solute_symporter"/>
</dbReference>
<sequence>MKLELIDYLIIAIYFVFVIGIGFLLKRQVKSANDFLMSNRSIPLWITSLAFISANLGAQEVLGMAANGAKYGLYTAHYYWLGAALAMIFLGVFMMPFYYGSKARSVPEYLKLRFDEKTRTFNALSFAAMTVFSSGVSLYALAMLMDVILGWNFDLSIWVAAAVVFVYIFMGGLTSAVYNEVLQFFLIVLGIAPLVFIGLYKIGGWEGIVANVADYKLHMWKGLDDPSHNPMGIDAFSMVFGLGFVLAFGYWCTDFLVVQRAMISKNLTDAQRTPIIAAIPKILMPAIVILPGIIILALQNKFPGYDLPVNANGDTNYNMVLPILLQKLYPNGILGVGITALIASFMSGMAGNVTAFNTVWTFDIYQSHIKKNASEKHYYYVGKIATIAGILISIMTAYVARGFNNIMDLLQLVFSFVNAPLFATFFLGMFWKRTTGHGAFWGLLAGTATATITHGLTVAEGKGGWIANTHEYFSGTSQAFNIAWISFLVCVAVTILISLFTKPKPDEELVGLVYSLTPKQTDSNKIWYKNPLWMGVAVLIVTLMFNIIFF</sequence>
<evidence type="ECO:0000256" key="6">
    <source>
        <dbReference type="RuleBase" id="RU362091"/>
    </source>
</evidence>
<comment type="subcellular location">
    <subcellularLocation>
        <location evidence="1">Membrane</location>
        <topology evidence="1">Multi-pass membrane protein</topology>
    </subcellularLocation>
</comment>
<gene>
    <name evidence="8" type="ORF">KHA90_01335</name>
</gene>
<evidence type="ECO:0000313" key="8">
    <source>
        <dbReference type="EMBL" id="MBS7229653.1"/>
    </source>
</evidence>
<feature type="transmembrane region" description="Helical" evidence="7">
    <location>
        <begin position="235"/>
        <end position="257"/>
    </location>
</feature>
<dbReference type="CDD" id="cd11478">
    <property type="entry name" value="SLC5sbd_u2"/>
    <property type="match status" value="1"/>
</dbReference>
<comment type="caution">
    <text evidence="8">The sequence shown here is derived from an EMBL/GenBank/DDBJ whole genome shotgun (WGS) entry which is preliminary data.</text>
</comment>
<dbReference type="InterPro" id="IPR038377">
    <property type="entry name" value="Na/Glc_symporter_sf"/>
</dbReference>
<evidence type="ECO:0000256" key="5">
    <source>
        <dbReference type="ARBA" id="ARBA00023136"/>
    </source>
</evidence>
<feature type="transmembrane region" description="Helical" evidence="7">
    <location>
        <begin position="148"/>
        <end position="169"/>
    </location>
</feature>
<feature type="transmembrane region" description="Helical" evidence="7">
    <location>
        <begin position="181"/>
        <end position="200"/>
    </location>
</feature>
<protein>
    <submittedName>
        <fullName evidence="8">Sodium:solute symporter family protein</fullName>
    </submittedName>
</protein>
<keyword evidence="5 7" id="KW-0472">Membrane</keyword>
<dbReference type="PROSITE" id="PS50283">
    <property type="entry name" value="NA_SOLUT_SYMP_3"/>
    <property type="match status" value="1"/>
</dbReference>
<evidence type="ECO:0000256" key="7">
    <source>
        <dbReference type="SAM" id="Phobius"/>
    </source>
</evidence>
<feature type="transmembrane region" description="Helical" evidence="7">
    <location>
        <begin position="479"/>
        <end position="500"/>
    </location>
</feature>
<dbReference type="InterPro" id="IPR018212">
    <property type="entry name" value="Na/solute_symporter_CS"/>
</dbReference>
<accession>A0ABS5P5U0</accession>
<dbReference type="PANTHER" id="PTHR11819:SF195">
    <property type="entry name" value="SODIUM_GLUCOSE COTRANSPORTER 4"/>
    <property type="match status" value="1"/>
</dbReference>
<keyword evidence="9" id="KW-1185">Reference proteome</keyword>
<feature type="transmembrane region" description="Helical" evidence="7">
    <location>
        <begin position="120"/>
        <end position="142"/>
    </location>
</feature>
<dbReference type="NCBIfam" id="TIGR00813">
    <property type="entry name" value="sss"/>
    <property type="match status" value="1"/>
</dbReference>
<comment type="similarity">
    <text evidence="2 6">Belongs to the sodium:solute symporter (SSF) (TC 2.A.21) family.</text>
</comment>
<feature type="transmembrane region" description="Helical" evidence="7">
    <location>
        <begin position="333"/>
        <end position="356"/>
    </location>
</feature>
<keyword evidence="4 7" id="KW-1133">Transmembrane helix</keyword>
<evidence type="ECO:0000256" key="2">
    <source>
        <dbReference type="ARBA" id="ARBA00006434"/>
    </source>
</evidence>
<evidence type="ECO:0000256" key="3">
    <source>
        <dbReference type="ARBA" id="ARBA00022692"/>
    </source>
</evidence>
<evidence type="ECO:0000256" key="4">
    <source>
        <dbReference type="ARBA" id="ARBA00022989"/>
    </source>
</evidence>
<feature type="transmembrane region" description="Helical" evidence="7">
    <location>
        <begin position="412"/>
        <end position="431"/>
    </location>
</feature>
<dbReference type="Proteomes" id="UP000722625">
    <property type="component" value="Unassembled WGS sequence"/>
</dbReference>
<dbReference type="RefSeq" id="WP_213294064.1">
    <property type="nucleotide sequence ID" value="NZ_JAGYVZ010000001.1"/>
</dbReference>
<feature type="transmembrane region" description="Helical" evidence="7">
    <location>
        <begin position="532"/>
        <end position="549"/>
    </location>
</feature>
<feature type="transmembrane region" description="Helical" evidence="7">
    <location>
        <begin position="438"/>
        <end position="459"/>
    </location>
</feature>
<feature type="transmembrane region" description="Helical" evidence="7">
    <location>
        <begin position="6"/>
        <end position="25"/>
    </location>
</feature>